<name>A0ABD2CM82_VESMC</name>
<keyword evidence="2" id="KW-1185">Reference proteome</keyword>
<dbReference type="EMBL" id="JAYRBN010000045">
    <property type="protein sequence ID" value="KAL2745308.1"/>
    <property type="molecule type" value="Genomic_DNA"/>
</dbReference>
<comment type="caution">
    <text evidence="1">The sequence shown here is derived from an EMBL/GenBank/DDBJ whole genome shotgun (WGS) entry which is preliminary data.</text>
</comment>
<organism evidence="1 2">
    <name type="scientific">Vespula maculifrons</name>
    <name type="common">Eastern yellow jacket</name>
    <name type="synonym">Wasp</name>
    <dbReference type="NCBI Taxonomy" id="7453"/>
    <lineage>
        <taxon>Eukaryota</taxon>
        <taxon>Metazoa</taxon>
        <taxon>Ecdysozoa</taxon>
        <taxon>Arthropoda</taxon>
        <taxon>Hexapoda</taxon>
        <taxon>Insecta</taxon>
        <taxon>Pterygota</taxon>
        <taxon>Neoptera</taxon>
        <taxon>Endopterygota</taxon>
        <taxon>Hymenoptera</taxon>
        <taxon>Apocrita</taxon>
        <taxon>Aculeata</taxon>
        <taxon>Vespoidea</taxon>
        <taxon>Vespidae</taxon>
        <taxon>Vespinae</taxon>
        <taxon>Vespula</taxon>
    </lineage>
</organism>
<reference evidence="1 2" key="1">
    <citation type="journal article" date="2024" name="Ann. Entomol. Soc. Am.">
        <title>Genomic analyses of the southern and eastern yellowjacket wasps (Hymenoptera: Vespidae) reveal evolutionary signatures of social life.</title>
        <authorList>
            <person name="Catto M.A."/>
            <person name="Caine P.B."/>
            <person name="Orr S.E."/>
            <person name="Hunt B.G."/>
            <person name="Goodisman M.A.D."/>
        </authorList>
    </citation>
    <scope>NUCLEOTIDE SEQUENCE [LARGE SCALE GENOMIC DNA]</scope>
    <source>
        <strain evidence="1">232</strain>
        <tissue evidence="1">Head and thorax</tissue>
    </source>
</reference>
<dbReference type="Proteomes" id="UP001607303">
    <property type="component" value="Unassembled WGS sequence"/>
</dbReference>
<evidence type="ECO:0000313" key="2">
    <source>
        <dbReference type="Proteomes" id="UP001607303"/>
    </source>
</evidence>
<accession>A0ABD2CM82</accession>
<sequence>MTGLYDLGEPGWGHWKGLVAPSTPIFSSTRSGLYDLGEPGWGHWKGLVAPSTPIFSSTRSVQK</sequence>
<protein>
    <submittedName>
        <fullName evidence="1">Uncharacterized protein</fullName>
    </submittedName>
</protein>
<dbReference type="AlphaFoldDB" id="A0ABD2CM82"/>
<proteinExistence type="predicted"/>
<evidence type="ECO:0000313" key="1">
    <source>
        <dbReference type="EMBL" id="KAL2745308.1"/>
    </source>
</evidence>
<gene>
    <name evidence="1" type="ORF">V1477_006460</name>
</gene>